<feature type="region of interest" description="Disordered" evidence="1">
    <location>
        <begin position="1"/>
        <end position="36"/>
    </location>
</feature>
<dbReference type="OrthoDB" id="1933769at2759"/>
<evidence type="ECO:0000313" key="5">
    <source>
        <dbReference type="Proteomes" id="UP000321947"/>
    </source>
</evidence>
<dbReference type="PANTHER" id="PTHR37175:SF1">
    <property type="entry name" value="CONSTANS-LIKE PROTEIN-RELATED"/>
    <property type="match status" value="1"/>
</dbReference>
<evidence type="ECO:0000256" key="1">
    <source>
        <dbReference type="SAM" id="MobiDB-lite"/>
    </source>
</evidence>
<dbReference type="EMBL" id="SSTD01018933">
    <property type="protein sequence ID" value="TYJ97272.1"/>
    <property type="molecule type" value="Genomic_DNA"/>
</dbReference>
<name>A0A5A7UY79_CUCMM</name>
<organism evidence="2 4">
    <name type="scientific">Cucumis melo var. makuwa</name>
    <name type="common">Oriental melon</name>
    <dbReference type="NCBI Taxonomy" id="1194695"/>
    <lineage>
        <taxon>Eukaryota</taxon>
        <taxon>Viridiplantae</taxon>
        <taxon>Streptophyta</taxon>
        <taxon>Embryophyta</taxon>
        <taxon>Tracheophyta</taxon>
        <taxon>Spermatophyta</taxon>
        <taxon>Magnoliopsida</taxon>
        <taxon>eudicotyledons</taxon>
        <taxon>Gunneridae</taxon>
        <taxon>Pentapetalae</taxon>
        <taxon>rosids</taxon>
        <taxon>fabids</taxon>
        <taxon>Cucurbitales</taxon>
        <taxon>Cucurbitaceae</taxon>
        <taxon>Benincaseae</taxon>
        <taxon>Cucumis</taxon>
    </lineage>
</organism>
<dbReference type="EMBL" id="SSTE01005811">
    <property type="protein sequence ID" value="KAA0060014.1"/>
    <property type="molecule type" value="Genomic_DNA"/>
</dbReference>
<reference evidence="4 5" key="1">
    <citation type="submission" date="2019-08" db="EMBL/GenBank/DDBJ databases">
        <title>Draft genome sequences of two oriental melons (Cucumis melo L. var makuwa).</title>
        <authorList>
            <person name="Kwon S.-Y."/>
        </authorList>
    </citation>
    <scope>NUCLEOTIDE SEQUENCE [LARGE SCALE GENOMIC DNA]</scope>
    <source>
        <strain evidence="5">cv. Chang Bougi</strain>
        <strain evidence="4">cv. SW 3</strain>
        <tissue evidence="2">Leaf</tissue>
    </source>
</reference>
<gene>
    <name evidence="3" type="ORF">E5676_scaffold194G00660</name>
    <name evidence="2" type="ORF">E6C27_scaffold340G00590</name>
</gene>
<dbReference type="Proteomes" id="UP000321947">
    <property type="component" value="Unassembled WGS sequence"/>
</dbReference>
<dbReference type="STRING" id="1194695.A0A5A7UY79"/>
<accession>A0A5A7UY79</accession>
<proteinExistence type="predicted"/>
<protein>
    <submittedName>
        <fullName evidence="2">Uncharacterized protein</fullName>
    </submittedName>
</protein>
<sequence length="203" mass="22762">MVRIGATKCTGQRPTKGKRRRASDEGQTTMGKRRWASDDEQLTMAGVDIVDGSDSDTNSAEGSDYYEPISAIDGEESDIAESEDETYSSDTHFHQLPNGCGVENAVSSLTLNDDVERRCSDDEEEERMREASDSAIRMAFREDETRRNAPLSPENTTRIMEAMRGISFGGSAPDWTRIVSEDRWIDQLRRLRQTPTVSNSIRN</sequence>
<evidence type="ECO:0000313" key="4">
    <source>
        <dbReference type="Proteomes" id="UP000321393"/>
    </source>
</evidence>
<dbReference type="Pfam" id="PF06910">
    <property type="entry name" value="MEA1"/>
    <property type="match status" value="1"/>
</dbReference>
<dbReference type="PANTHER" id="PTHR37175">
    <property type="entry name" value="BNAA08G28800D PROTEIN"/>
    <property type="match status" value="1"/>
</dbReference>
<evidence type="ECO:0000313" key="2">
    <source>
        <dbReference type="EMBL" id="KAA0060014.1"/>
    </source>
</evidence>
<dbReference type="AlphaFoldDB" id="A0A5A7UY79"/>
<dbReference type="Proteomes" id="UP000321393">
    <property type="component" value="Unassembled WGS sequence"/>
</dbReference>
<evidence type="ECO:0000313" key="3">
    <source>
        <dbReference type="EMBL" id="TYJ97272.1"/>
    </source>
</evidence>
<feature type="region of interest" description="Disordered" evidence="1">
    <location>
        <begin position="48"/>
        <end position="70"/>
    </location>
</feature>
<comment type="caution">
    <text evidence="2">The sequence shown here is derived from an EMBL/GenBank/DDBJ whole genome shotgun (WGS) entry which is preliminary data.</text>
</comment>